<protein>
    <recommendedName>
        <fullName evidence="4">TIGR03745 family integrating conjugative element membrane protein</fullName>
    </recommendedName>
</protein>
<evidence type="ECO:0008006" key="4">
    <source>
        <dbReference type="Google" id="ProtNLM"/>
    </source>
</evidence>
<name>A0A5U8XPI9_SALMU</name>
<proteinExistence type="predicted"/>
<organism evidence="3">
    <name type="scientific">Salmonella muenchen</name>
    <dbReference type="NCBI Taxonomy" id="596"/>
    <lineage>
        <taxon>Bacteria</taxon>
        <taxon>Pseudomonadati</taxon>
        <taxon>Pseudomonadota</taxon>
        <taxon>Gammaproteobacteria</taxon>
        <taxon>Enterobacterales</taxon>
        <taxon>Enterobacteriaceae</taxon>
        <taxon>Salmonella</taxon>
    </lineage>
</organism>
<sequence length="113" mass="11439">MGGTAVVVVTAAAALAAASASLAASNAALAANNLNHSSGDIGEGGGIALAIILIVAVLLIGVSQIRDYKWERDFYSGYDSRKSEVASRRMTATAAIMCFVLAAILILVIMAVA</sequence>
<evidence type="ECO:0000256" key="2">
    <source>
        <dbReference type="SAM" id="SignalP"/>
    </source>
</evidence>
<comment type="caution">
    <text evidence="3">The sequence shown here is derived from an EMBL/GenBank/DDBJ whole genome shotgun (WGS) entry which is preliminary data.</text>
</comment>
<evidence type="ECO:0000256" key="1">
    <source>
        <dbReference type="SAM" id="Phobius"/>
    </source>
</evidence>
<feature type="transmembrane region" description="Helical" evidence="1">
    <location>
        <begin position="47"/>
        <end position="65"/>
    </location>
</feature>
<keyword evidence="1" id="KW-0472">Membrane</keyword>
<gene>
    <name evidence="3" type="ORF">DTU56_08950</name>
</gene>
<keyword evidence="2" id="KW-0732">Signal</keyword>
<feature type="transmembrane region" description="Helical" evidence="1">
    <location>
        <begin position="90"/>
        <end position="112"/>
    </location>
</feature>
<reference evidence="3" key="1">
    <citation type="submission" date="2018-07" db="EMBL/GenBank/DDBJ databases">
        <authorList>
            <person name="Ashton P.M."/>
            <person name="Dallman T."/>
            <person name="Nair S."/>
            <person name="De Pinna E."/>
            <person name="Peters T."/>
            <person name="Grant K."/>
        </authorList>
    </citation>
    <scope>NUCLEOTIDE SEQUENCE</scope>
    <source>
        <strain evidence="3">142535</strain>
    </source>
</reference>
<keyword evidence="1" id="KW-0812">Transmembrane</keyword>
<dbReference type="EMBL" id="AAGUDP010000006">
    <property type="protein sequence ID" value="EBS0563243.1"/>
    <property type="molecule type" value="Genomic_DNA"/>
</dbReference>
<feature type="signal peptide" evidence="2">
    <location>
        <begin position="1"/>
        <end position="30"/>
    </location>
</feature>
<keyword evidence="1" id="KW-1133">Transmembrane helix</keyword>
<dbReference type="AlphaFoldDB" id="A0A5U8XPI9"/>
<evidence type="ECO:0000313" key="3">
    <source>
        <dbReference type="EMBL" id="EBS0563243.1"/>
    </source>
</evidence>
<feature type="chain" id="PRO_5026102539" description="TIGR03745 family integrating conjugative element membrane protein" evidence="2">
    <location>
        <begin position="31"/>
        <end position="113"/>
    </location>
</feature>
<accession>A0A5U8XPI9</accession>